<reference evidence="2 3" key="1">
    <citation type="submission" date="2016-12" db="EMBL/GenBank/DDBJ databases">
        <title>Discovery of methanogenic haloarchaea.</title>
        <authorList>
            <person name="Sorokin D.Y."/>
            <person name="Makarova K.S."/>
            <person name="Abbas B."/>
            <person name="Ferrer M."/>
            <person name="Golyshin P.N."/>
        </authorList>
    </citation>
    <scope>NUCLEOTIDE SEQUENCE [LARGE SCALE GENOMIC DNA]</scope>
    <source>
        <strain evidence="2">AMET1</strain>
    </source>
</reference>
<organism evidence="2 3">
    <name type="scientific">Methanonatronarchaeum thermophilum</name>
    <dbReference type="NCBI Taxonomy" id="1927129"/>
    <lineage>
        <taxon>Archaea</taxon>
        <taxon>Methanobacteriati</taxon>
        <taxon>Methanobacteriota</taxon>
        <taxon>Methanonatronarchaeia</taxon>
        <taxon>Methanonatronarchaeales</taxon>
        <taxon>Methanonatronarchaeaceae</taxon>
        <taxon>Methanonatronarchaeum</taxon>
    </lineage>
</organism>
<feature type="transmembrane region" description="Helical" evidence="1">
    <location>
        <begin position="143"/>
        <end position="163"/>
    </location>
</feature>
<evidence type="ECO:0000313" key="2">
    <source>
        <dbReference type="EMBL" id="OUJ18302.1"/>
    </source>
</evidence>
<feature type="transmembrane region" description="Helical" evidence="1">
    <location>
        <begin position="79"/>
        <end position="98"/>
    </location>
</feature>
<feature type="transmembrane region" description="Helical" evidence="1">
    <location>
        <begin position="169"/>
        <end position="187"/>
    </location>
</feature>
<keyword evidence="1" id="KW-1133">Transmembrane helix</keyword>
<sequence>METGISIILGLTIFLISETLYRICSEYEYYLEPYGSIESKDDDERENYLEYGYCVEPYGSIESKDDDELKNIKAESKEYASRALILSVIVFAAIPFWYQTIGIDRGESIIIISVFSLLLFLTSYKLYEFIGNRRIYWFLQDRTLDFGILAIMIAIVFFVFMDLNIVTKIFSSIFLVFYIILQLKEIIDDCRAIPKK</sequence>
<feature type="transmembrane region" description="Helical" evidence="1">
    <location>
        <begin position="110"/>
        <end position="131"/>
    </location>
</feature>
<dbReference type="AlphaFoldDB" id="A0A1Y3GA31"/>
<keyword evidence="1" id="KW-0812">Transmembrane</keyword>
<keyword evidence="1" id="KW-0472">Membrane</keyword>
<gene>
    <name evidence="2" type="ORF">AMET1_1213</name>
</gene>
<evidence type="ECO:0000313" key="3">
    <source>
        <dbReference type="Proteomes" id="UP000195137"/>
    </source>
</evidence>
<protein>
    <submittedName>
        <fullName evidence="2">Uncharacterized protein</fullName>
    </submittedName>
</protein>
<keyword evidence="3" id="KW-1185">Reference proteome</keyword>
<dbReference type="Proteomes" id="UP000195137">
    <property type="component" value="Unassembled WGS sequence"/>
</dbReference>
<dbReference type="EMBL" id="MRZU01000004">
    <property type="protein sequence ID" value="OUJ18302.1"/>
    <property type="molecule type" value="Genomic_DNA"/>
</dbReference>
<name>A0A1Y3GA31_9EURY</name>
<dbReference type="RefSeq" id="WP_086637588.1">
    <property type="nucleotide sequence ID" value="NZ_MRZU01000004.1"/>
</dbReference>
<accession>A0A1Y3GA31</accession>
<proteinExistence type="predicted"/>
<comment type="caution">
    <text evidence="2">The sequence shown here is derived from an EMBL/GenBank/DDBJ whole genome shotgun (WGS) entry which is preliminary data.</text>
</comment>
<evidence type="ECO:0000256" key="1">
    <source>
        <dbReference type="SAM" id="Phobius"/>
    </source>
</evidence>